<feature type="signal peptide" evidence="1">
    <location>
        <begin position="1"/>
        <end position="22"/>
    </location>
</feature>
<organism evidence="2 3">
    <name type="scientific">SAR92 clade bacterium</name>
    <dbReference type="NCBI Taxonomy" id="2315479"/>
    <lineage>
        <taxon>Bacteria</taxon>
        <taxon>Pseudomonadati</taxon>
        <taxon>Pseudomonadota</taxon>
        <taxon>Gammaproteobacteria</taxon>
        <taxon>Cellvibrionales</taxon>
        <taxon>Porticoccaceae</taxon>
        <taxon>SAR92 clade</taxon>
    </lineage>
</organism>
<evidence type="ECO:0000313" key="2">
    <source>
        <dbReference type="EMBL" id="RZO04844.1"/>
    </source>
</evidence>
<evidence type="ECO:0000313" key="3">
    <source>
        <dbReference type="Proteomes" id="UP000318148"/>
    </source>
</evidence>
<gene>
    <name evidence="2" type="ORF">EVB02_03885</name>
</gene>
<protein>
    <recommendedName>
        <fullName evidence="4">DUF732 domain-containing protein</fullName>
    </recommendedName>
</protein>
<reference evidence="2 3" key="1">
    <citation type="submission" date="2019-02" db="EMBL/GenBank/DDBJ databases">
        <title>Prokaryotic population dynamics and viral predation in marine succession experiment using metagenomics: the confinement effect.</title>
        <authorList>
            <person name="Haro-Moreno J.M."/>
            <person name="Rodriguez-Valera F."/>
            <person name="Lopez-Perez M."/>
        </authorList>
    </citation>
    <scope>NUCLEOTIDE SEQUENCE [LARGE SCALE GENOMIC DNA]</scope>
    <source>
        <strain evidence="2">MED-G169</strain>
    </source>
</reference>
<feature type="chain" id="PRO_5021898999" description="DUF732 domain-containing protein" evidence="1">
    <location>
        <begin position="23"/>
        <end position="113"/>
    </location>
</feature>
<evidence type="ECO:0000256" key="1">
    <source>
        <dbReference type="SAM" id="SignalP"/>
    </source>
</evidence>
<name>A0A520LKW8_9GAMM</name>
<accession>A0A520LKW8</accession>
<dbReference type="AlphaFoldDB" id="A0A520LKW8"/>
<sequence>MQIKTTFLLFFCVFTIACTASTADKKADWEKDNEAYYKEDFDKTDIGYWDIKACKRTSDGAGTLMATTGYLLDQSGKLREAGDEDGADDLFTASEKLSAIAANLAVTFTAFCK</sequence>
<evidence type="ECO:0008006" key="4">
    <source>
        <dbReference type="Google" id="ProtNLM"/>
    </source>
</evidence>
<keyword evidence="1" id="KW-0732">Signal</keyword>
<dbReference type="PROSITE" id="PS51257">
    <property type="entry name" value="PROKAR_LIPOPROTEIN"/>
    <property type="match status" value="1"/>
</dbReference>
<dbReference type="EMBL" id="SHBO01000055">
    <property type="protein sequence ID" value="RZO04844.1"/>
    <property type="molecule type" value="Genomic_DNA"/>
</dbReference>
<comment type="caution">
    <text evidence="2">The sequence shown here is derived from an EMBL/GenBank/DDBJ whole genome shotgun (WGS) entry which is preliminary data.</text>
</comment>
<dbReference type="Proteomes" id="UP000318148">
    <property type="component" value="Unassembled WGS sequence"/>
</dbReference>
<proteinExistence type="predicted"/>